<evidence type="ECO:0000259" key="2">
    <source>
        <dbReference type="Pfam" id="PF14534"/>
    </source>
</evidence>
<evidence type="ECO:0000313" key="4">
    <source>
        <dbReference type="Proteomes" id="UP000316008"/>
    </source>
</evidence>
<dbReference type="RefSeq" id="WP_144333288.1">
    <property type="nucleotide sequence ID" value="NZ_VLPL01000005.1"/>
</dbReference>
<accession>A0A556MQY8</accession>
<dbReference type="Proteomes" id="UP000316008">
    <property type="component" value="Unassembled WGS sequence"/>
</dbReference>
<dbReference type="Pfam" id="PF14534">
    <property type="entry name" value="DUF4440"/>
    <property type="match status" value="1"/>
</dbReference>
<dbReference type="SUPFAM" id="SSF54427">
    <property type="entry name" value="NTF2-like"/>
    <property type="match status" value="1"/>
</dbReference>
<protein>
    <submittedName>
        <fullName evidence="3">Nuclear transport factor 2 family protein</fullName>
    </submittedName>
</protein>
<dbReference type="OrthoDB" id="1357763at2"/>
<gene>
    <name evidence="3" type="ORF">FO442_11230</name>
</gene>
<dbReference type="InterPro" id="IPR032710">
    <property type="entry name" value="NTF2-like_dom_sf"/>
</dbReference>
<proteinExistence type="predicted"/>
<dbReference type="Gene3D" id="3.10.450.50">
    <property type="match status" value="1"/>
</dbReference>
<sequence length="161" mass="18861">MKHLFIFCFIAISWLARAQVESNSILYKTILSKDSLLFNIGFNTCDISQFEALLSEQFEFFHDKSGISDRKKFLSDLKNGLCKSPETYQSRRELITEKTQVFPLYENGELYGAIQYGEHRFYEKMEGKAEQFASTAKFTHVWIIENGKWKLRSGLSYDHQK</sequence>
<feature type="signal peptide" evidence="1">
    <location>
        <begin position="1"/>
        <end position="18"/>
    </location>
</feature>
<evidence type="ECO:0000313" key="3">
    <source>
        <dbReference type="EMBL" id="TSJ42333.1"/>
    </source>
</evidence>
<keyword evidence="1" id="KW-0732">Signal</keyword>
<reference evidence="3 4" key="1">
    <citation type="submission" date="2019-07" db="EMBL/GenBank/DDBJ databases">
        <authorList>
            <person name="Huq M.A."/>
        </authorList>
    </citation>
    <scope>NUCLEOTIDE SEQUENCE [LARGE SCALE GENOMIC DNA]</scope>
    <source>
        <strain evidence="3 4">MAH-3</strain>
    </source>
</reference>
<organism evidence="3 4">
    <name type="scientific">Fluviicola chungangensis</name>
    <dbReference type="NCBI Taxonomy" id="2597671"/>
    <lineage>
        <taxon>Bacteria</taxon>
        <taxon>Pseudomonadati</taxon>
        <taxon>Bacteroidota</taxon>
        <taxon>Flavobacteriia</taxon>
        <taxon>Flavobacteriales</taxon>
        <taxon>Crocinitomicaceae</taxon>
        <taxon>Fluviicola</taxon>
    </lineage>
</organism>
<dbReference type="EMBL" id="VLPL01000005">
    <property type="protein sequence ID" value="TSJ42333.1"/>
    <property type="molecule type" value="Genomic_DNA"/>
</dbReference>
<keyword evidence="4" id="KW-1185">Reference proteome</keyword>
<dbReference type="InterPro" id="IPR027843">
    <property type="entry name" value="DUF4440"/>
</dbReference>
<comment type="caution">
    <text evidence="3">The sequence shown here is derived from an EMBL/GenBank/DDBJ whole genome shotgun (WGS) entry which is preliminary data.</text>
</comment>
<feature type="domain" description="DUF4440" evidence="2">
    <location>
        <begin position="41"/>
        <end position="151"/>
    </location>
</feature>
<feature type="chain" id="PRO_5021972857" evidence="1">
    <location>
        <begin position="19"/>
        <end position="161"/>
    </location>
</feature>
<dbReference type="AlphaFoldDB" id="A0A556MQY8"/>
<evidence type="ECO:0000256" key="1">
    <source>
        <dbReference type="SAM" id="SignalP"/>
    </source>
</evidence>
<name>A0A556MQY8_9FLAO</name>